<evidence type="ECO:0000313" key="7">
    <source>
        <dbReference type="EMBL" id="MBP2243006.1"/>
    </source>
</evidence>
<dbReference type="EMBL" id="JAGIKZ010000031">
    <property type="protein sequence ID" value="MBP2243006.1"/>
    <property type="molecule type" value="Genomic_DNA"/>
</dbReference>
<keyword evidence="3 6" id="KW-0812">Transmembrane</keyword>
<dbReference type="PANTHER" id="PTHR40035:SF1">
    <property type="entry name" value="ATP SYNTHASE PROTEIN I"/>
    <property type="match status" value="1"/>
</dbReference>
<comment type="subcellular location">
    <subcellularLocation>
        <location evidence="1">Cell membrane</location>
        <topology evidence="1">Multi-pass membrane protein</topology>
    </subcellularLocation>
</comment>
<sequence>MPEFKATFVRQRKYMFFLLSFYVLGWGFTPYQPVFLGLFLGTSFSLFNLWLMIKKIDQFGEAVVKGRKISSIGMISRMAMAVLAVIVAMEYPDYLHLISVIMGLMTIYIVIMIDFFIQTFLLRK</sequence>
<dbReference type="PANTHER" id="PTHR40035">
    <property type="entry name" value="ATP SYNTHASE PROTEIN I"/>
    <property type="match status" value="1"/>
</dbReference>
<feature type="transmembrane region" description="Helical" evidence="6">
    <location>
        <begin position="97"/>
        <end position="117"/>
    </location>
</feature>
<accession>A0ABS4RJG0</accession>
<evidence type="ECO:0000256" key="2">
    <source>
        <dbReference type="ARBA" id="ARBA00022475"/>
    </source>
</evidence>
<feature type="transmembrane region" description="Helical" evidence="6">
    <location>
        <begin position="12"/>
        <end position="28"/>
    </location>
</feature>
<organism evidence="7 8">
    <name type="scientific">Cytobacillus eiseniae</name>
    <dbReference type="NCBI Taxonomy" id="762947"/>
    <lineage>
        <taxon>Bacteria</taxon>
        <taxon>Bacillati</taxon>
        <taxon>Bacillota</taxon>
        <taxon>Bacilli</taxon>
        <taxon>Bacillales</taxon>
        <taxon>Bacillaceae</taxon>
        <taxon>Cytobacillus</taxon>
    </lineage>
</organism>
<reference evidence="7 8" key="1">
    <citation type="submission" date="2021-03" db="EMBL/GenBank/DDBJ databases">
        <title>Genomic Encyclopedia of Type Strains, Phase IV (KMG-IV): sequencing the most valuable type-strain genomes for metagenomic binning, comparative biology and taxonomic classification.</title>
        <authorList>
            <person name="Goeker M."/>
        </authorList>
    </citation>
    <scope>NUCLEOTIDE SEQUENCE [LARGE SCALE GENOMIC DNA]</scope>
    <source>
        <strain evidence="7 8">DSM 26675</strain>
    </source>
</reference>
<keyword evidence="5 6" id="KW-0472">Membrane</keyword>
<name>A0ABS4RJG0_9BACI</name>
<dbReference type="Proteomes" id="UP001519293">
    <property type="component" value="Unassembled WGS sequence"/>
</dbReference>
<keyword evidence="4 6" id="KW-1133">Transmembrane helix</keyword>
<evidence type="ECO:0000256" key="1">
    <source>
        <dbReference type="ARBA" id="ARBA00004651"/>
    </source>
</evidence>
<keyword evidence="8" id="KW-1185">Reference proteome</keyword>
<evidence type="ECO:0000256" key="3">
    <source>
        <dbReference type="ARBA" id="ARBA00022692"/>
    </source>
</evidence>
<feature type="transmembrane region" description="Helical" evidence="6">
    <location>
        <begin position="74"/>
        <end position="91"/>
    </location>
</feature>
<comment type="caution">
    <text evidence="7">The sequence shown here is derived from an EMBL/GenBank/DDBJ whole genome shotgun (WGS) entry which is preliminary data.</text>
</comment>
<proteinExistence type="predicted"/>
<dbReference type="Pfam" id="PF03899">
    <property type="entry name" value="ATP-synt_I"/>
    <property type="match status" value="1"/>
</dbReference>
<dbReference type="InterPro" id="IPR005598">
    <property type="entry name" value="ATP_synth_I"/>
</dbReference>
<gene>
    <name evidence="7" type="ORF">J2Z40_003588</name>
</gene>
<evidence type="ECO:0000256" key="6">
    <source>
        <dbReference type="SAM" id="Phobius"/>
    </source>
</evidence>
<keyword evidence="2" id="KW-1003">Cell membrane</keyword>
<feature type="transmembrane region" description="Helical" evidence="6">
    <location>
        <begin position="34"/>
        <end position="53"/>
    </location>
</feature>
<evidence type="ECO:0000313" key="8">
    <source>
        <dbReference type="Proteomes" id="UP001519293"/>
    </source>
</evidence>
<dbReference type="RefSeq" id="WP_066398256.1">
    <property type="nucleotide sequence ID" value="NZ_JAGIKZ010000031.1"/>
</dbReference>
<dbReference type="InterPro" id="IPR039072">
    <property type="entry name" value="ATP_synth_I_Bacilli"/>
</dbReference>
<protein>
    <submittedName>
        <fullName evidence="7">ATP synthase protein I</fullName>
    </submittedName>
</protein>
<evidence type="ECO:0000256" key="5">
    <source>
        <dbReference type="ARBA" id="ARBA00023136"/>
    </source>
</evidence>
<evidence type="ECO:0000256" key="4">
    <source>
        <dbReference type="ARBA" id="ARBA00022989"/>
    </source>
</evidence>